<sequence length="216" mass="23707">MRDSHNYSHAGRNITVSGKGMVKATPDLAMIDLSVVTENKDALTAQQENARISQQVITALVGSGIPREQIQTTDYSVLPQYDYQNNTQQLTGYRVIHTFSVSTGVNQVGAVIDIATKNGVNQVRNISLTVSNQTYYYQEAIRRAIQHACTTAQTIAQCFQVTLDAAPYYVLEQSTNSSPVLFKTYATAETNTAATPIQPGQLEIEADVKIQFSYSC</sequence>
<dbReference type="PANTHER" id="PTHR34387:SF1">
    <property type="entry name" value="PERIPLASMIC IMMUNOGENIC PROTEIN"/>
    <property type="match status" value="1"/>
</dbReference>
<gene>
    <name evidence="1" type="ORF">MUN88_07675</name>
</gene>
<dbReference type="InterPro" id="IPR007497">
    <property type="entry name" value="SIMPL/DUF541"/>
</dbReference>
<dbReference type="Pfam" id="PF04402">
    <property type="entry name" value="SIMPL"/>
    <property type="match status" value="1"/>
</dbReference>
<dbReference type="Proteomes" id="UP000831782">
    <property type="component" value="Chromosome"/>
</dbReference>
<keyword evidence="2" id="KW-1185">Reference proteome</keyword>
<dbReference type="Gene3D" id="3.30.70.2970">
    <property type="entry name" value="Protein of unknown function (DUF541), domain 2"/>
    <property type="match status" value="1"/>
</dbReference>
<evidence type="ECO:0000313" key="1">
    <source>
        <dbReference type="EMBL" id="UOQ49931.1"/>
    </source>
</evidence>
<evidence type="ECO:0000313" key="2">
    <source>
        <dbReference type="Proteomes" id="UP000831782"/>
    </source>
</evidence>
<dbReference type="Gene3D" id="3.30.110.170">
    <property type="entry name" value="Protein of unknown function (DUF541), domain 1"/>
    <property type="match status" value="1"/>
</dbReference>
<dbReference type="InterPro" id="IPR052022">
    <property type="entry name" value="26kDa_periplasmic_antigen"/>
</dbReference>
<protein>
    <submittedName>
        <fullName evidence="1">SIMPL domain-containing protein</fullName>
    </submittedName>
</protein>
<dbReference type="EMBL" id="CP095072">
    <property type="protein sequence ID" value="UOQ49931.1"/>
    <property type="molecule type" value="Genomic_DNA"/>
</dbReference>
<dbReference type="PANTHER" id="PTHR34387">
    <property type="entry name" value="SLR1258 PROTEIN"/>
    <property type="match status" value="1"/>
</dbReference>
<proteinExistence type="predicted"/>
<organism evidence="1 2">
    <name type="scientific">Gracilibacillus caseinilyticus</name>
    <dbReference type="NCBI Taxonomy" id="2932256"/>
    <lineage>
        <taxon>Bacteria</taxon>
        <taxon>Bacillati</taxon>
        <taxon>Bacillota</taxon>
        <taxon>Bacilli</taxon>
        <taxon>Bacillales</taxon>
        <taxon>Bacillaceae</taxon>
        <taxon>Gracilibacillus</taxon>
    </lineage>
</organism>
<name>A0ABY4F654_9BACI</name>
<dbReference type="RefSeq" id="WP_244722949.1">
    <property type="nucleotide sequence ID" value="NZ_CP095072.1"/>
</dbReference>
<reference evidence="1 2" key="1">
    <citation type="submission" date="2022-04" db="EMBL/GenBank/DDBJ databases">
        <title>Gracilibacillus sp. isolated from saltern.</title>
        <authorList>
            <person name="Won M."/>
            <person name="Lee C.-M."/>
            <person name="Woen H.-Y."/>
            <person name="Kwon S.-W."/>
        </authorList>
    </citation>
    <scope>NUCLEOTIDE SEQUENCE [LARGE SCALE GENOMIC DNA]</scope>
    <source>
        <strain evidence="1 2">SSWR10-1</strain>
    </source>
</reference>
<accession>A0ABY4F654</accession>